<keyword evidence="2" id="KW-0813">Transport</keyword>
<keyword evidence="7" id="KW-0067">ATP-binding</keyword>
<dbReference type="AlphaFoldDB" id="A0A0P6XD91"/>
<dbReference type="RefSeq" id="WP_062421019.1">
    <property type="nucleotide sequence ID" value="NZ_BBYA01000008.1"/>
</dbReference>
<name>A0A0P6XD91_9CHLR</name>
<dbReference type="Pfam" id="PF00005">
    <property type="entry name" value="ABC_tran"/>
    <property type="match status" value="2"/>
</dbReference>
<dbReference type="Gene3D" id="3.40.50.300">
    <property type="entry name" value="P-loop containing nucleotide triphosphate hydrolases"/>
    <property type="match status" value="2"/>
</dbReference>
<accession>A0A0P6XD91</accession>
<dbReference type="PANTHER" id="PTHR43790">
    <property type="entry name" value="CARBOHYDRATE TRANSPORT ATP-BINDING PROTEIN MG119-RELATED"/>
    <property type="match status" value="1"/>
</dbReference>
<evidence type="ECO:0000256" key="7">
    <source>
        <dbReference type="ARBA" id="ARBA00022840"/>
    </source>
</evidence>
<dbReference type="CDD" id="cd03215">
    <property type="entry name" value="ABC_Carb_Monos_II"/>
    <property type="match status" value="1"/>
</dbReference>
<dbReference type="SMART" id="SM00382">
    <property type="entry name" value="AAA"/>
    <property type="match status" value="2"/>
</dbReference>
<dbReference type="PROSITE" id="PS50893">
    <property type="entry name" value="ABC_TRANSPORTER_2"/>
    <property type="match status" value="2"/>
</dbReference>
<keyword evidence="6" id="KW-0547">Nucleotide-binding</keyword>
<dbReference type="InterPro" id="IPR050107">
    <property type="entry name" value="ABC_carbohydrate_import_ATPase"/>
</dbReference>
<dbReference type="CDD" id="cd03216">
    <property type="entry name" value="ABC_Carb_Monos_I"/>
    <property type="match status" value="1"/>
</dbReference>
<dbReference type="OrthoDB" id="9771863at2"/>
<dbReference type="InterPro" id="IPR027417">
    <property type="entry name" value="P-loop_NTPase"/>
</dbReference>
<dbReference type="SUPFAM" id="SSF52540">
    <property type="entry name" value="P-loop containing nucleoside triphosphate hydrolases"/>
    <property type="match status" value="2"/>
</dbReference>
<dbReference type="PATRIC" id="fig|229920.5.peg.1441"/>
<keyword evidence="3" id="KW-1003">Cell membrane</keyword>
<dbReference type="PANTHER" id="PTHR43790:SF1">
    <property type="entry name" value="XYLOSE IMPORT ATP-BINDING PROTEIN XYLG"/>
    <property type="match status" value="1"/>
</dbReference>
<evidence type="ECO:0000256" key="9">
    <source>
        <dbReference type="ARBA" id="ARBA00023136"/>
    </source>
</evidence>
<evidence type="ECO:0000256" key="4">
    <source>
        <dbReference type="ARBA" id="ARBA00022597"/>
    </source>
</evidence>
<evidence type="ECO:0000259" key="10">
    <source>
        <dbReference type="PROSITE" id="PS50893"/>
    </source>
</evidence>
<evidence type="ECO:0000256" key="8">
    <source>
        <dbReference type="ARBA" id="ARBA00022967"/>
    </source>
</evidence>
<dbReference type="Proteomes" id="UP000050430">
    <property type="component" value="Unassembled WGS sequence"/>
</dbReference>
<dbReference type="InterPro" id="IPR003593">
    <property type="entry name" value="AAA+_ATPase"/>
</dbReference>
<protein>
    <submittedName>
        <fullName evidence="11">Lipase</fullName>
    </submittedName>
</protein>
<evidence type="ECO:0000256" key="5">
    <source>
        <dbReference type="ARBA" id="ARBA00022737"/>
    </source>
</evidence>
<gene>
    <name evidence="11" type="ORF">ADM99_07360</name>
</gene>
<feature type="domain" description="ABC transporter" evidence="10">
    <location>
        <begin position="6"/>
        <end position="242"/>
    </location>
</feature>
<dbReference type="GO" id="GO:0005524">
    <property type="term" value="F:ATP binding"/>
    <property type="evidence" value="ECO:0007669"/>
    <property type="project" value="UniProtKB-KW"/>
</dbReference>
<dbReference type="InterPro" id="IPR017871">
    <property type="entry name" value="ABC_transporter-like_CS"/>
</dbReference>
<organism evidence="11 12">
    <name type="scientific">Leptolinea tardivitalis</name>
    <dbReference type="NCBI Taxonomy" id="229920"/>
    <lineage>
        <taxon>Bacteria</taxon>
        <taxon>Bacillati</taxon>
        <taxon>Chloroflexota</taxon>
        <taxon>Anaerolineae</taxon>
        <taxon>Anaerolineales</taxon>
        <taxon>Anaerolineaceae</taxon>
        <taxon>Leptolinea</taxon>
    </lineage>
</organism>
<proteinExistence type="predicted"/>
<dbReference type="PROSITE" id="PS00211">
    <property type="entry name" value="ABC_TRANSPORTER_1"/>
    <property type="match status" value="1"/>
</dbReference>
<reference evidence="11 12" key="1">
    <citation type="submission" date="2015-07" db="EMBL/GenBank/DDBJ databases">
        <title>Genome sequence of Leptolinea tardivitalis DSM 16556.</title>
        <authorList>
            <person name="Hemp J."/>
            <person name="Ward L.M."/>
            <person name="Pace L.A."/>
            <person name="Fischer W.W."/>
        </authorList>
    </citation>
    <scope>NUCLEOTIDE SEQUENCE [LARGE SCALE GENOMIC DNA]</scope>
    <source>
        <strain evidence="11 12">YMTK-2</strain>
    </source>
</reference>
<comment type="caution">
    <text evidence="11">The sequence shown here is derived from an EMBL/GenBank/DDBJ whole genome shotgun (WGS) entry which is preliminary data.</text>
</comment>
<dbReference type="FunFam" id="3.40.50.300:FF:000127">
    <property type="entry name" value="Ribose import ATP-binding protein RbsA"/>
    <property type="match status" value="1"/>
</dbReference>
<evidence type="ECO:0000256" key="6">
    <source>
        <dbReference type="ARBA" id="ARBA00022741"/>
    </source>
</evidence>
<keyword evidence="12" id="KW-1185">Reference proteome</keyword>
<evidence type="ECO:0000313" key="12">
    <source>
        <dbReference type="Proteomes" id="UP000050430"/>
    </source>
</evidence>
<evidence type="ECO:0000256" key="3">
    <source>
        <dbReference type="ARBA" id="ARBA00022475"/>
    </source>
</evidence>
<evidence type="ECO:0000313" key="11">
    <source>
        <dbReference type="EMBL" id="KPL72860.1"/>
    </source>
</evidence>
<feature type="domain" description="ABC transporter" evidence="10">
    <location>
        <begin position="255"/>
        <end position="498"/>
    </location>
</feature>
<dbReference type="EMBL" id="LGCK01000007">
    <property type="protein sequence ID" value="KPL72860.1"/>
    <property type="molecule type" value="Genomic_DNA"/>
</dbReference>
<dbReference type="GO" id="GO:0016887">
    <property type="term" value="F:ATP hydrolysis activity"/>
    <property type="evidence" value="ECO:0007669"/>
    <property type="project" value="InterPro"/>
</dbReference>
<dbReference type="GO" id="GO:0005886">
    <property type="term" value="C:plasma membrane"/>
    <property type="evidence" value="ECO:0007669"/>
    <property type="project" value="UniProtKB-SubCell"/>
</dbReference>
<dbReference type="STRING" id="229920.ADM99_07360"/>
<keyword evidence="4" id="KW-0762">Sugar transport</keyword>
<keyword evidence="5" id="KW-0677">Repeat</keyword>
<sequence>MAEEFLKVNHISKSFAGVKALEDVSLTINAGEIHCLVGENGSGKSTLIKLIAGVYEPDEGEIIIKGKPYKRLHPIDSIREGIQIIYQDFSLFPNLTVAENIALNTELEKNKKLVDWKEVRTIAKEALEKIDIHLDLDALVEQMSVADKQLIAISRALLQNSQLIIMDEPTTALTQREVKSLFKVIKSLQAKGMSILFVSHKLNEVQEISDRTLILRNGKKIVDAPASEIDRAKLVYYMTGKEIVETSYEYKPKTDCPECLLKVDNLTSPGRFYNVSFELHPGEILGITGLLGSGRTELATSLFGVEPAESGSISINGKQIKINSIQDAVANGIGYVPEDRLTEGLFLPQSIGRNLIIRKLDELLTKTRLIDERRVNSEIKRWVGSLSIKTPNANLPVQSLSGGNQQRVVLAKWLAVNPQILILNGPTVGVDVGSKSELHAIMRKLATEGMGLLVMSDDIPELMATCNRILLMRKGRIVEEFDRKNITEKEINLKLVEA</sequence>
<keyword evidence="9" id="KW-0472">Membrane</keyword>
<dbReference type="InterPro" id="IPR003439">
    <property type="entry name" value="ABC_transporter-like_ATP-bd"/>
</dbReference>
<comment type="subcellular location">
    <subcellularLocation>
        <location evidence="1">Cell membrane</location>
        <topology evidence="1">Peripheral membrane protein</topology>
    </subcellularLocation>
</comment>
<evidence type="ECO:0000256" key="2">
    <source>
        <dbReference type="ARBA" id="ARBA00022448"/>
    </source>
</evidence>
<evidence type="ECO:0000256" key="1">
    <source>
        <dbReference type="ARBA" id="ARBA00004202"/>
    </source>
</evidence>
<keyword evidence="8" id="KW-1278">Translocase</keyword>